<dbReference type="InterPro" id="IPR011993">
    <property type="entry name" value="PH-like_dom_sf"/>
</dbReference>
<dbReference type="InterPro" id="IPR000299">
    <property type="entry name" value="FERM_domain"/>
</dbReference>
<evidence type="ECO:0000256" key="19">
    <source>
        <dbReference type="ARBA" id="ARBA00042078"/>
    </source>
</evidence>
<evidence type="ECO:0000256" key="23">
    <source>
        <dbReference type="SAM" id="MobiDB-lite"/>
    </source>
</evidence>
<evidence type="ECO:0000256" key="8">
    <source>
        <dbReference type="ARBA" id="ARBA00022553"/>
    </source>
</evidence>
<dbReference type="Pfam" id="PF00373">
    <property type="entry name" value="FERM_M"/>
    <property type="match status" value="1"/>
</dbReference>
<dbReference type="InterPro" id="IPR008266">
    <property type="entry name" value="Tyr_kinase_AS"/>
</dbReference>
<dbReference type="PRINTS" id="PR00109">
    <property type="entry name" value="TYRKINASE"/>
</dbReference>
<feature type="compositionally biased region" description="Basic and acidic residues" evidence="23">
    <location>
        <begin position="872"/>
        <end position="900"/>
    </location>
</feature>
<keyword evidence="12 22" id="KW-0067">ATP-binding</keyword>
<evidence type="ECO:0000256" key="14">
    <source>
        <dbReference type="ARBA" id="ARBA00023136"/>
    </source>
</evidence>
<dbReference type="Gene3D" id="3.30.200.20">
    <property type="entry name" value="Phosphorylase Kinase, domain 1"/>
    <property type="match status" value="1"/>
</dbReference>
<dbReference type="EC" id="2.7.10.2" evidence="4"/>
<dbReference type="SUPFAM" id="SSF47031">
    <property type="entry name" value="Second domain of FERM"/>
    <property type="match status" value="1"/>
</dbReference>
<dbReference type="CTD" id="386705"/>
<evidence type="ECO:0000256" key="16">
    <source>
        <dbReference type="ARBA" id="ARBA00023212"/>
    </source>
</evidence>
<dbReference type="SUPFAM" id="SSF50729">
    <property type="entry name" value="PH domain-like"/>
    <property type="match status" value="1"/>
</dbReference>
<keyword evidence="13" id="KW-0965">Cell junction</keyword>
<evidence type="ECO:0000259" key="25">
    <source>
        <dbReference type="PROSITE" id="PS50057"/>
    </source>
</evidence>
<dbReference type="Pfam" id="PF03623">
    <property type="entry name" value="Focal_AT"/>
    <property type="match status" value="1"/>
</dbReference>
<dbReference type="CDD" id="cd05056">
    <property type="entry name" value="PTKc_FAK"/>
    <property type="match status" value="1"/>
</dbReference>
<evidence type="ECO:0000256" key="9">
    <source>
        <dbReference type="ARBA" id="ARBA00022679"/>
    </source>
</evidence>
<keyword evidence="5" id="KW-0217">Developmental protein</keyword>
<dbReference type="InterPro" id="IPR014352">
    <property type="entry name" value="FERM/acyl-CoA-bd_prot_sf"/>
</dbReference>
<feature type="binding site" evidence="22">
    <location>
        <position position="508"/>
    </location>
    <ligand>
        <name>ATP</name>
        <dbReference type="ChEBI" id="CHEBI:30616"/>
    </ligand>
</feature>
<dbReference type="InterPro" id="IPR041784">
    <property type="entry name" value="FAK1/PYK2_FERM_C"/>
</dbReference>
<dbReference type="InterPro" id="IPR017441">
    <property type="entry name" value="Protein_kinase_ATP_BS"/>
</dbReference>
<dbReference type="RefSeq" id="XP_031442487.1">
    <property type="nucleotide sequence ID" value="XM_031586627.2"/>
</dbReference>
<accession>A0A6P8H478</accession>
<evidence type="ECO:0000256" key="3">
    <source>
        <dbReference type="ARBA" id="ARBA00004413"/>
    </source>
</evidence>
<protein>
    <recommendedName>
        <fullName evidence="18">Focal adhesion kinase 1</fullName>
        <ecNumber evidence="4">2.7.10.2</ecNumber>
    </recommendedName>
    <alternativeName>
        <fullName evidence="19">Protein-tyrosine kinase 2</fullName>
    </alternativeName>
    <alternativeName>
        <fullName evidence="20">pp125FAK</fullName>
    </alternativeName>
</protein>
<dbReference type="InterPro" id="IPR041390">
    <property type="entry name" value="FADK_N"/>
</dbReference>
<keyword evidence="16" id="KW-0206">Cytoskeleton</keyword>
<dbReference type="PROSITE" id="PS50057">
    <property type="entry name" value="FERM_3"/>
    <property type="match status" value="1"/>
</dbReference>
<evidence type="ECO:0000256" key="6">
    <source>
        <dbReference type="ARBA" id="ARBA00022475"/>
    </source>
</evidence>
<evidence type="ECO:0000256" key="2">
    <source>
        <dbReference type="ARBA" id="ARBA00004246"/>
    </source>
</evidence>
<reference evidence="27" key="1">
    <citation type="submission" date="2025-08" db="UniProtKB">
        <authorList>
            <consortium name="RefSeq"/>
        </authorList>
    </citation>
    <scope>IDENTIFICATION</scope>
</reference>
<dbReference type="GO" id="GO:0005886">
    <property type="term" value="C:plasma membrane"/>
    <property type="evidence" value="ECO:0007669"/>
    <property type="project" value="UniProtKB-SubCell"/>
</dbReference>
<keyword evidence="8" id="KW-0597">Phosphoprotein</keyword>
<dbReference type="SUPFAM" id="SSF54236">
    <property type="entry name" value="Ubiquitin-like"/>
    <property type="match status" value="1"/>
</dbReference>
<dbReference type="InterPro" id="IPR019749">
    <property type="entry name" value="Band_41_domain"/>
</dbReference>
<dbReference type="GO" id="GO:0007172">
    <property type="term" value="P:signal complex assembly"/>
    <property type="evidence" value="ECO:0007669"/>
    <property type="project" value="InterPro"/>
</dbReference>
<dbReference type="PANTHER" id="PTHR46221">
    <property type="entry name" value="FERM AND PDZ DOMAIN-CONTAINING PROTEIN FAMILY MEMBER"/>
    <property type="match status" value="1"/>
</dbReference>
<evidence type="ECO:0000256" key="21">
    <source>
        <dbReference type="ARBA" id="ARBA00051245"/>
    </source>
</evidence>
<feature type="region of interest" description="Disordered" evidence="23">
    <location>
        <begin position="866"/>
        <end position="973"/>
    </location>
</feature>
<dbReference type="InterPro" id="IPR035963">
    <property type="entry name" value="FERM_2"/>
</dbReference>
<evidence type="ECO:0000256" key="17">
    <source>
        <dbReference type="ARBA" id="ARBA00023273"/>
    </source>
</evidence>
<dbReference type="InterPro" id="IPR049385">
    <property type="entry name" value="FAK1-like_FERM_C"/>
</dbReference>
<dbReference type="Gene3D" id="1.20.5.540">
    <property type="entry name" value="Single helix bin"/>
    <property type="match status" value="1"/>
</dbReference>
<dbReference type="PROSITE" id="PS00109">
    <property type="entry name" value="PROTEIN_KINASE_TYR"/>
    <property type="match status" value="1"/>
</dbReference>
<keyword evidence="26" id="KW-1185">Reference proteome</keyword>
<dbReference type="FunFam" id="1.10.510.10:FF:000039">
    <property type="entry name" value="Focal adhesion kinase, isoform D"/>
    <property type="match status" value="1"/>
</dbReference>
<evidence type="ECO:0000256" key="10">
    <source>
        <dbReference type="ARBA" id="ARBA00022741"/>
    </source>
</evidence>
<dbReference type="InterPro" id="IPR001245">
    <property type="entry name" value="Ser-Thr/Tyr_kinase_cat_dom"/>
</dbReference>
<feature type="compositionally biased region" description="Low complexity" evidence="23">
    <location>
        <begin position="799"/>
        <end position="818"/>
    </location>
</feature>
<dbReference type="FunFam" id="3.10.20.90:FF:000021">
    <property type="entry name" value="focal adhesion kinase 1 isoform X1"/>
    <property type="match status" value="1"/>
</dbReference>
<dbReference type="PROSITE" id="PS00107">
    <property type="entry name" value="PROTEIN_KINASE_ATP"/>
    <property type="match status" value="1"/>
</dbReference>
<dbReference type="GO" id="GO:0005925">
    <property type="term" value="C:focal adhesion"/>
    <property type="evidence" value="ECO:0007669"/>
    <property type="project" value="UniProtKB-SubCell"/>
</dbReference>
<dbReference type="InterPro" id="IPR036137">
    <property type="entry name" value="Focal_adhe_kin_target_dom_sf"/>
</dbReference>
<dbReference type="SMART" id="SM00219">
    <property type="entry name" value="TyrKc"/>
    <property type="match status" value="1"/>
</dbReference>
<dbReference type="GO" id="GO:0004715">
    <property type="term" value="F:non-membrane spanning protein tyrosine kinase activity"/>
    <property type="evidence" value="ECO:0007669"/>
    <property type="project" value="UniProtKB-EC"/>
</dbReference>
<organism evidence="26 27">
    <name type="scientific">Clupea harengus</name>
    <name type="common">Atlantic herring</name>
    <dbReference type="NCBI Taxonomy" id="7950"/>
    <lineage>
        <taxon>Eukaryota</taxon>
        <taxon>Metazoa</taxon>
        <taxon>Chordata</taxon>
        <taxon>Craniata</taxon>
        <taxon>Vertebrata</taxon>
        <taxon>Euteleostomi</taxon>
        <taxon>Actinopterygii</taxon>
        <taxon>Neopterygii</taxon>
        <taxon>Teleostei</taxon>
        <taxon>Clupei</taxon>
        <taxon>Clupeiformes</taxon>
        <taxon>Clupeoidei</taxon>
        <taxon>Clupeidae</taxon>
        <taxon>Clupea</taxon>
    </lineage>
</organism>
<keyword evidence="11 27" id="KW-0418">Kinase</keyword>
<evidence type="ECO:0000256" key="11">
    <source>
        <dbReference type="ARBA" id="ARBA00022777"/>
    </source>
</evidence>
<feature type="domain" description="FERM" evidence="25">
    <location>
        <begin position="62"/>
        <end position="382"/>
    </location>
</feature>
<evidence type="ECO:0000256" key="13">
    <source>
        <dbReference type="ARBA" id="ARBA00022949"/>
    </source>
</evidence>
<dbReference type="FunFam" id="3.30.200.20:FF:000047">
    <property type="entry name" value="focal adhesion kinase 1 isoform X2"/>
    <property type="match status" value="1"/>
</dbReference>
<dbReference type="SUPFAM" id="SSF68993">
    <property type="entry name" value="FAT domain of focal adhesion kinase"/>
    <property type="match status" value="1"/>
</dbReference>
<dbReference type="Pfam" id="PF21477">
    <property type="entry name" value="FERM_C_FAK1"/>
    <property type="match status" value="1"/>
</dbReference>
<keyword evidence="14" id="KW-0472">Membrane</keyword>
<dbReference type="Pfam" id="PF07714">
    <property type="entry name" value="PK_Tyr_Ser-Thr"/>
    <property type="match status" value="1"/>
</dbReference>
<evidence type="ECO:0000256" key="20">
    <source>
        <dbReference type="ARBA" id="ARBA00043012"/>
    </source>
</evidence>
<dbReference type="GO" id="GO:0030154">
    <property type="term" value="P:cell differentiation"/>
    <property type="evidence" value="ECO:0007669"/>
    <property type="project" value="UniProtKB-ARBA"/>
</dbReference>
<dbReference type="FunFam" id="2.30.29.30:FF:000058">
    <property type="entry name" value="focal adhesion kinase 1 isoform X1"/>
    <property type="match status" value="1"/>
</dbReference>
<dbReference type="InterPro" id="IPR019748">
    <property type="entry name" value="FERM_central"/>
</dbReference>
<dbReference type="InterPro" id="IPR011009">
    <property type="entry name" value="Kinase-like_dom_sf"/>
</dbReference>
<dbReference type="SUPFAM" id="SSF56112">
    <property type="entry name" value="Protein kinase-like (PK-like)"/>
    <property type="match status" value="1"/>
</dbReference>
<dbReference type="Gene3D" id="1.20.120.330">
    <property type="entry name" value="Nucleotidyltransferases domain 2"/>
    <property type="match status" value="1"/>
</dbReference>
<feature type="compositionally biased region" description="Basic and acidic residues" evidence="23">
    <location>
        <begin position="824"/>
        <end position="835"/>
    </location>
</feature>
<evidence type="ECO:0000256" key="1">
    <source>
        <dbReference type="ARBA" id="ARBA00004120"/>
    </source>
</evidence>
<keyword evidence="7" id="KW-0963">Cytoplasm</keyword>
<dbReference type="InterPro" id="IPR000719">
    <property type="entry name" value="Prot_kinase_dom"/>
</dbReference>
<dbReference type="InterPro" id="IPR020635">
    <property type="entry name" value="Tyr_kinase_cat_dom"/>
</dbReference>
<dbReference type="Gene3D" id="3.10.20.90">
    <property type="entry name" value="Phosphatidylinositol 3-kinase Catalytic Subunit, Chain A, domain 1"/>
    <property type="match status" value="1"/>
</dbReference>
<keyword evidence="6" id="KW-1003">Cell membrane</keyword>
<dbReference type="CDD" id="cd14473">
    <property type="entry name" value="FERM_B-lobe"/>
    <property type="match status" value="1"/>
</dbReference>
<name>A0A6P8H478_CLUHA</name>
<keyword evidence="15" id="KW-0829">Tyrosine-protein kinase</keyword>
<keyword evidence="9" id="KW-0808">Transferase</keyword>
<dbReference type="FunFam" id="1.20.80.10:FF:000004">
    <property type="entry name" value="Protein-tyrosine kinase 2-beta isoform 1"/>
    <property type="match status" value="1"/>
</dbReference>
<evidence type="ECO:0000256" key="12">
    <source>
        <dbReference type="ARBA" id="ARBA00022840"/>
    </source>
</evidence>
<comment type="subcellular location">
    <subcellularLocation>
        <location evidence="2">Cell junction</location>
        <location evidence="2">Focal adhesion</location>
    </subcellularLocation>
    <subcellularLocation>
        <location evidence="3">Cell membrane</location>
        <topology evidence="3">Peripheral membrane protein</topology>
        <orientation evidence="3">Cytoplasmic side</orientation>
    </subcellularLocation>
    <subcellularLocation>
        <location evidence="1">Cytoplasm</location>
        <location evidence="1">Cytoskeleton</location>
        <location evidence="1">Cilium basal body</location>
    </subcellularLocation>
</comment>
<evidence type="ECO:0000313" key="27">
    <source>
        <dbReference type="RefSeq" id="XP_031442487.1"/>
    </source>
</evidence>
<sequence length="1104" mass="124820">MEGLYHDISRISYYTEYDRHLAHSKGMATAAYLDPNLNHALAGGAKSRLSTGTERAPAAPDRVLKVFHHFGDNSEHSKWSSNIRHGDGTDVRGIIQKIVDIHKVKCVACFGLRLSHVQSGEVHWLHPDMGVSHVRENYEQNKPQDEWRYELRIRYLPKGYLNQFAEDKPTLNYFYQQVRNDYMVEFADQVEQDIALKLGCLEIRRFFREMRGNALDKKSNYELLEKDVGLRRFFPKSLLDSVKAKSLRKLIQQTFKQFANMNDEQSILKFFEILWPVYRFDKECFKCALGSSWVISVELAIGPEEGISYLTDKGSTPTHLANFTQVQTINYSCLEDKERKGMLQLNVAGAAEPLTVTTPSFPIAENMADLIDGYCRLVNGATQSFIVRPQKEGERALPSIPKVTNNEKRIEAVRAGVRAISVSETDDYAEIIDEEDTYTMPSMATGTVLLSTPENTTAEGYGVVEARDYEIQRERIELGRCIGEGQFGDVHQGVYASTENPTLSVAIKTCKNCTSDSVREKFLQEALTMRQFDHPNIVKLIGVITENPVWIIMELCTMGELRSFLQVRKYSLDLASLILFAHQLSTALAYLESKRFVHRDIAARNVLVSSADCVKLGDFGLSRYMEDSSYYKASKGKLPIKWMAPESINFRRFTSASDVWMFGVCMWEILMFGIKPFQGVKNNDVIGRIENGERLAMPPNCPPTLYSLMTKCWAYDPSKRPRFTELKTQLSTILDEEKAQQEERMRMEMRRQVTVSWDSGGSDEAPPKPSRPGYPSPRSSEGFYPSPQHAGQHNHYQVSGYPSPHGSMSSMPSGGYPPQASVLDPHDSWNHHRPQDVPMWSPNVEDGGALSQVLPPHLMEERLMMQQQQMEEDQRWLEQEESFLKPESRNSRGSFDREDGSLQGPTGNQHIYQPVGKPEHAAPPKKPPRPGAPGMGSLASLNPTDSYNEGVKPWRIQPQEISPPPTANLDRSNDKVYENVTGLVKAVIEMSSKIQPAPPEEYVPMVKEVGLALRTLLATVDETIPILPTSTHREIEMAQKLLNSDLGELINKMKLAQQYVLTSLQQDYKKQMLTAAHALAVDAKNLLDVIDQARLKMLAQSRPH</sequence>
<feature type="domain" description="Protein kinase" evidence="24">
    <location>
        <begin position="476"/>
        <end position="734"/>
    </location>
</feature>
<evidence type="ECO:0000256" key="18">
    <source>
        <dbReference type="ARBA" id="ARBA00039644"/>
    </source>
</evidence>
<dbReference type="PANTHER" id="PTHR46221:SF9">
    <property type="entry name" value="NON-SPECIFIC PROTEIN-TYROSINE KINASE"/>
    <property type="match status" value="1"/>
</dbReference>
<dbReference type="GeneID" id="105904945"/>
<dbReference type="Gene3D" id="1.10.510.10">
    <property type="entry name" value="Transferase(Phosphotransferase) domain 1"/>
    <property type="match status" value="1"/>
</dbReference>
<dbReference type="GO" id="GO:0005524">
    <property type="term" value="F:ATP binding"/>
    <property type="evidence" value="ECO:0007669"/>
    <property type="project" value="UniProtKB-UniRule"/>
</dbReference>
<feature type="region of interest" description="Disordered" evidence="23">
    <location>
        <begin position="754"/>
        <end position="850"/>
    </location>
</feature>
<dbReference type="Gene3D" id="1.20.80.10">
    <property type="match status" value="1"/>
</dbReference>
<proteinExistence type="predicted"/>
<dbReference type="Pfam" id="PF18038">
    <property type="entry name" value="FERM_N_2"/>
    <property type="match status" value="1"/>
</dbReference>
<evidence type="ECO:0000259" key="24">
    <source>
        <dbReference type="PROSITE" id="PS50011"/>
    </source>
</evidence>
<keyword evidence="17" id="KW-0966">Cell projection</keyword>
<dbReference type="InterPro" id="IPR029071">
    <property type="entry name" value="Ubiquitin-like_domsf"/>
</dbReference>
<dbReference type="GO" id="GO:0008284">
    <property type="term" value="P:positive regulation of cell population proliferation"/>
    <property type="evidence" value="ECO:0007669"/>
    <property type="project" value="UniProtKB-ARBA"/>
</dbReference>
<evidence type="ECO:0000313" key="26">
    <source>
        <dbReference type="Proteomes" id="UP000515152"/>
    </source>
</evidence>
<evidence type="ECO:0000256" key="7">
    <source>
        <dbReference type="ARBA" id="ARBA00022490"/>
    </source>
</evidence>
<evidence type="ECO:0000256" key="22">
    <source>
        <dbReference type="PROSITE-ProRule" id="PRU10141"/>
    </source>
</evidence>
<evidence type="ECO:0000256" key="5">
    <source>
        <dbReference type="ARBA" id="ARBA00022473"/>
    </source>
</evidence>
<dbReference type="CDD" id="cd13190">
    <property type="entry name" value="FERM_C_FAK1"/>
    <property type="match status" value="1"/>
</dbReference>
<dbReference type="Gene3D" id="2.30.29.30">
    <property type="entry name" value="Pleckstrin-homology domain (PH domain)/Phosphotyrosine-binding domain (PTB)"/>
    <property type="match status" value="1"/>
</dbReference>
<dbReference type="FunFam" id="1.20.120.330:FF:000001">
    <property type="entry name" value="focal adhesion kinase 1 isoform X1"/>
    <property type="match status" value="1"/>
</dbReference>
<dbReference type="PROSITE" id="PS50011">
    <property type="entry name" value="PROTEIN_KINASE_DOM"/>
    <property type="match status" value="1"/>
</dbReference>
<dbReference type="SMART" id="SM00295">
    <property type="entry name" value="B41"/>
    <property type="match status" value="1"/>
</dbReference>
<dbReference type="InterPro" id="IPR005189">
    <property type="entry name" value="Focal_adhesion_kin_target_dom"/>
</dbReference>
<comment type="catalytic activity">
    <reaction evidence="21">
        <text>L-tyrosyl-[protein] + ATP = O-phospho-L-tyrosyl-[protein] + ADP + H(+)</text>
        <dbReference type="Rhea" id="RHEA:10596"/>
        <dbReference type="Rhea" id="RHEA-COMP:10136"/>
        <dbReference type="Rhea" id="RHEA-COMP:20101"/>
        <dbReference type="ChEBI" id="CHEBI:15378"/>
        <dbReference type="ChEBI" id="CHEBI:30616"/>
        <dbReference type="ChEBI" id="CHEBI:46858"/>
        <dbReference type="ChEBI" id="CHEBI:61978"/>
        <dbReference type="ChEBI" id="CHEBI:456216"/>
        <dbReference type="EC" id="2.7.10.2"/>
    </reaction>
</comment>
<keyword evidence="10 22" id="KW-0547">Nucleotide-binding</keyword>
<gene>
    <name evidence="27" type="primary">ptk2aa</name>
</gene>
<evidence type="ECO:0000256" key="15">
    <source>
        <dbReference type="ARBA" id="ARBA00023137"/>
    </source>
</evidence>
<dbReference type="Proteomes" id="UP000515152">
    <property type="component" value="Chromosome 19"/>
</dbReference>
<dbReference type="AlphaFoldDB" id="A0A6P8H478"/>
<evidence type="ECO:0000256" key="4">
    <source>
        <dbReference type="ARBA" id="ARBA00011903"/>
    </source>
</evidence>